<dbReference type="HOGENOM" id="CLU_035400_0_0_11"/>
<dbReference type="eggNOG" id="ENOG502ZACZ">
    <property type="taxonomic scope" value="Bacteria"/>
</dbReference>
<dbReference type="OrthoDB" id="8781389at2"/>
<protein>
    <submittedName>
        <fullName evidence="1">Uncharacterized protein</fullName>
    </submittedName>
</protein>
<evidence type="ECO:0000313" key="2">
    <source>
        <dbReference type="Proteomes" id="UP000000960"/>
    </source>
</evidence>
<gene>
    <name evidence="1" type="ordered locus">Apar_0093</name>
</gene>
<proteinExistence type="predicted"/>
<dbReference type="STRING" id="521095.Apar_0093"/>
<dbReference type="Proteomes" id="UP000000960">
    <property type="component" value="Chromosome"/>
</dbReference>
<dbReference type="GeneID" id="84805634"/>
<keyword evidence="2" id="KW-1185">Reference proteome</keyword>
<dbReference type="RefSeq" id="WP_012808189.1">
    <property type="nucleotide sequence ID" value="NC_013203.1"/>
</dbReference>
<dbReference type="EMBL" id="CP001721">
    <property type="protein sequence ID" value="ACV50529.1"/>
    <property type="molecule type" value="Genomic_DNA"/>
</dbReference>
<dbReference type="AlphaFoldDB" id="C8W8U1"/>
<sequence>MRDLLSLQSKIQDVYVRQIYCEAVASYNAQAYRSAILTAWLAVYVDLMKKIESIGGNKIAEEFQTKVNKMRLEKNDSARIKSALDIEKGIISTAKDLSLIDEAEEKFLRELHECRHKCAHPTTDDTVYIFEPTEEQVRYLLSGVIDNCLSFSALPKNNQIIQILMNDLSKDFPLEQDLFEFYKSKYIDKIPQNTQRQLIKIIAIEAVCPSSKEKWAECGLEISSPDLIAKRCMQILKCINTFSKDLLIEVFTNQSKKLSNGDSSYRFVGVFSSFDFFRDHLDRDLYFICKAKFNKAIESEYDKPWELLLNGFPYDQELREESEKLFNSDYFLSHEKNLTELSKNGDLDNDELKKLVDCCIDKLEKSSSYSEADYLARLIVELAPVLEGNDILKISAILFKNNQVFESFSMDRLIKNIALNSMKKETANYWKEFAENGMEKKKPELLNPDLSPSYDSVMKWIYNRAIEELKKS</sequence>
<reference evidence="1 2" key="1">
    <citation type="journal article" date="2009" name="Stand. Genomic Sci.">
        <title>Complete genome sequence of Atopobium parvulum type strain (IPP 1246).</title>
        <authorList>
            <person name="Copeland A."/>
            <person name="Sikorski J."/>
            <person name="Lapidus A."/>
            <person name="Nolan M."/>
            <person name="Del Rio T.G."/>
            <person name="Lucas S."/>
            <person name="Chen F."/>
            <person name="Tice H."/>
            <person name="Pitluck S."/>
            <person name="Cheng J.F."/>
            <person name="Pukall R."/>
            <person name="Chertkov O."/>
            <person name="Brettin T."/>
            <person name="Han C."/>
            <person name="Detter J.C."/>
            <person name="Kuske C."/>
            <person name="Bruce D."/>
            <person name="Goodwin L."/>
            <person name="Ivanova N."/>
            <person name="Mavromatis K."/>
            <person name="Mikhailova N."/>
            <person name="Chen A."/>
            <person name="Palaniappan K."/>
            <person name="Chain P."/>
            <person name="Rohde M."/>
            <person name="Goker M."/>
            <person name="Bristow J."/>
            <person name="Eisen J.A."/>
            <person name="Markowitz V."/>
            <person name="Hugenholtz P."/>
            <person name="Kyrpides N.C."/>
            <person name="Klenk H.P."/>
            <person name="Detter J.C."/>
        </authorList>
    </citation>
    <scope>NUCLEOTIDE SEQUENCE [LARGE SCALE GENOMIC DNA]</scope>
    <source>
        <strain evidence="2">ATCC 33793 / DSM 20469 / CCUG 32760 / JCM 10300 / KCTC 3663 / VPI 0546 / 1246</strain>
    </source>
</reference>
<evidence type="ECO:0000313" key="1">
    <source>
        <dbReference type="EMBL" id="ACV50529.1"/>
    </source>
</evidence>
<name>C8W8U1_LANP1</name>
<organism evidence="1 2">
    <name type="scientific">Lancefieldella parvula (strain ATCC 33793 / DSM 20469 / CCUG 32760 / JCM 10300 / KCTC 3663 / VPI 0546 / 1246)</name>
    <name type="common">Atopobium parvulum</name>
    <dbReference type="NCBI Taxonomy" id="521095"/>
    <lineage>
        <taxon>Bacteria</taxon>
        <taxon>Bacillati</taxon>
        <taxon>Actinomycetota</taxon>
        <taxon>Coriobacteriia</taxon>
        <taxon>Coriobacteriales</taxon>
        <taxon>Atopobiaceae</taxon>
        <taxon>Lancefieldella</taxon>
    </lineage>
</organism>
<accession>C8W8U1</accession>
<dbReference type="KEGG" id="apv:Apar_0093"/>